<dbReference type="GO" id="GO:0008184">
    <property type="term" value="F:glycogen phosphorylase activity"/>
    <property type="evidence" value="ECO:0007669"/>
    <property type="project" value="InterPro"/>
</dbReference>
<dbReference type="PANTHER" id="PTHR11468">
    <property type="entry name" value="GLYCOGEN PHOSPHORYLASE"/>
    <property type="match status" value="1"/>
</dbReference>
<proteinExistence type="inferred from homology"/>
<reference evidence="4" key="1">
    <citation type="submission" date="2018-02" db="EMBL/GenBank/DDBJ databases">
        <authorList>
            <person name="Cohen D.B."/>
            <person name="Kent A.D."/>
        </authorList>
    </citation>
    <scope>NUCLEOTIDE SEQUENCE</scope>
</reference>
<dbReference type="PANTHER" id="PTHR11468:SF4">
    <property type="entry name" value="ALPHA-GLUCAN PHOSPHORYLASE 2, CYTOSOLIC"/>
    <property type="match status" value="1"/>
</dbReference>
<name>A0A2N9GJY7_FAGSY</name>
<comment type="function">
    <text evidence="2">Allosteric enzyme that catalyzes the rate-limiting step in glycogen catabolism, the phosphorolytic cleavage of glycogen to produce glucose-1-phosphate, and plays a central role in maintaining cellular and organismal glucose homeostasis.</text>
</comment>
<dbReference type="GO" id="GO:0030170">
    <property type="term" value="F:pyridoxal phosphate binding"/>
    <property type="evidence" value="ECO:0007669"/>
    <property type="project" value="TreeGrafter"/>
</dbReference>
<evidence type="ECO:0000256" key="1">
    <source>
        <dbReference type="ARBA" id="ARBA00006047"/>
    </source>
</evidence>
<gene>
    <name evidence="4" type="ORF">FSB_LOCUS30638</name>
</gene>
<keyword evidence="2" id="KW-0663">Pyridoxal phosphate</keyword>
<dbReference type="Pfam" id="PF00343">
    <property type="entry name" value="Phosphorylase"/>
    <property type="match status" value="1"/>
</dbReference>
<dbReference type="GO" id="GO:0005737">
    <property type="term" value="C:cytoplasm"/>
    <property type="evidence" value="ECO:0007669"/>
    <property type="project" value="TreeGrafter"/>
</dbReference>
<dbReference type="InterPro" id="IPR000811">
    <property type="entry name" value="Glyco_trans_35"/>
</dbReference>
<dbReference type="EC" id="2.4.1.1" evidence="2"/>
<sequence>MASQFSSGQSFKRYSQTRSGLSLPSSHDLQSEQTCRSSSTGADLHQRFGIEELTTPIFHLDVVGKLGLSLLWINESWQWSEFHSKVAVQLNGTHPTLAIPELMQLLMVGEGLGWYEAWDVTTRTIAYINHTVLPEALEKWSQVLMWKLLPRHMEIIEEINKRFIAMIHKARPNLESKLVNMRILDNNPQKPIVRMANVWCLHIR</sequence>
<comment type="cofactor">
    <cofactor evidence="2">
        <name>pyridoxal 5'-phosphate</name>
        <dbReference type="ChEBI" id="CHEBI:597326"/>
    </cofactor>
</comment>
<keyword evidence="2" id="KW-0119">Carbohydrate metabolism</keyword>
<evidence type="ECO:0000256" key="3">
    <source>
        <dbReference type="SAM" id="MobiDB-lite"/>
    </source>
</evidence>
<dbReference type="GO" id="GO:0005980">
    <property type="term" value="P:glycogen catabolic process"/>
    <property type="evidence" value="ECO:0007669"/>
    <property type="project" value="TreeGrafter"/>
</dbReference>
<feature type="region of interest" description="Disordered" evidence="3">
    <location>
        <begin position="1"/>
        <end position="36"/>
    </location>
</feature>
<accession>A0A2N9GJY7</accession>
<dbReference type="SUPFAM" id="SSF53756">
    <property type="entry name" value="UDP-Glycosyltransferase/glycogen phosphorylase"/>
    <property type="match status" value="1"/>
</dbReference>
<organism evidence="4">
    <name type="scientific">Fagus sylvatica</name>
    <name type="common">Beechnut</name>
    <dbReference type="NCBI Taxonomy" id="28930"/>
    <lineage>
        <taxon>Eukaryota</taxon>
        <taxon>Viridiplantae</taxon>
        <taxon>Streptophyta</taxon>
        <taxon>Embryophyta</taxon>
        <taxon>Tracheophyta</taxon>
        <taxon>Spermatophyta</taxon>
        <taxon>Magnoliopsida</taxon>
        <taxon>eudicotyledons</taxon>
        <taxon>Gunneridae</taxon>
        <taxon>Pentapetalae</taxon>
        <taxon>rosids</taxon>
        <taxon>fabids</taxon>
        <taxon>Fagales</taxon>
        <taxon>Fagaceae</taxon>
        <taxon>Fagus</taxon>
    </lineage>
</organism>
<protein>
    <recommendedName>
        <fullName evidence="2">Alpha-1,4 glucan phosphorylase</fullName>
        <ecNumber evidence="2">2.4.1.1</ecNumber>
    </recommendedName>
</protein>
<dbReference type="AlphaFoldDB" id="A0A2N9GJY7"/>
<keyword evidence="2" id="KW-0808">Transferase</keyword>
<keyword evidence="2" id="KW-0328">Glycosyltransferase</keyword>
<evidence type="ECO:0000256" key="2">
    <source>
        <dbReference type="RuleBase" id="RU000587"/>
    </source>
</evidence>
<comment type="catalytic activity">
    <reaction evidence="2">
        <text>[(1-&gt;4)-alpha-D-glucosyl](n) + phosphate = [(1-&gt;4)-alpha-D-glucosyl](n-1) + alpha-D-glucose 1-phosphate</text>
        <dbReference type="Rhea" id="RHEA:41732"/>
        <dbReference type="Rhea" id="RHEA-COMP:9584"/>
        <dbReference type="Rhea" id="RHEA-COMP:9586"/>
        <dbReference type="ChEBI" id="CHEBI:15444"/>
        <dbReference type="ChEBI" id="CHEBI:43474"/>
        <dbReference type="ChEBI" id="CHEBI:58601"/>
        <dbReference type="EC" id="2.4.1.1"/>
    </reaction>
</comment>
<dbReference type="Gene3D" id="3.40.50.2000">
    <property type="entry name" value="Glycogen Phosphorylase B"/>
    <property type="match status" value="1"/>
</dbReference>
<comment type="similarity">
    <text evidence="1 2">Belongs to the glycogen phosphorylase family.</text>
</comment>
<dbReference type="EMBL" id="OIVN01002335">
    <property type="protein sequence ID" value="SPD02756.1"/>
    <property type="molecule type" value="Genomic_DNA"/>
</dbReference>
<evidence type="ECO:0000313" key="4">
    <source>
        <dbReference type="EMBL" id="SPD02756.1"/>
    </source>
</evidence>